<evidence type="ECO:0000313" key="1">
    <source>
        <dbReference type="EMBL" id="MDA0567377.1"/>
    </source>
</evidence>
<keyword evidence="2" id="KW-1185">Reference proteome</keyword>
<sequence>MGSVPLADAEAVFRAVSSELGDLVARIPDGETGPRDNWVVWQLPLLQEHPDLETVSSLPEYGPGVRVKVRDGVDPSGVEFGPLGYARAALESWPVFARLQAEGVIPAHTRFQVSLPTPIAVVAAFTAVHQTELERAYEARLLAELAEITAAVPADRLAVQWDCAVEFALQEGVFPAWFGDGAPDRLLAGIVERMVRLGEAVPTGVPLGYHLCYGDFGHAHFVQPADTTRLAAVANGVAAGLSRPLDWLHLPVPRDRDDTAYFLPLKDLSLPEGTALYLGLVHATDGIEGGRRRLAAAKEVVDAFGVATECGLGRRPAGQLPGLFATHAALAREAAAGSPARSSPAP</sequence>
<comment type="caution">
    <text evidence="1">The sequence shown here is derived from an EMBL/GenBank/DDBJ whole genome shotgun (WGS) entry which is preliminary data.</text>
</comment>
<reference evidence="1" key="1">
    <citation type="submission" date="2021-10" db="EMBL/GenBank/DDBJ databases">
        <title>Streptomonospora sp. nov., isolated from mangrove soil.</title>
        <authorList>
            <person name="Chen X."/>
            <person name="Ge X."/>
            <person name="Liu W."/>
        </authorList>
    </citation>
    <scope>NUCLEOTIDE SEQUENCE</scope>
    <source>
        <strain evidence="1">S1-112</strain>
    </source>
</reference>
<accession>A0A9X3NQ02</accession>
<gene>
    <name evidence="1" type="ORF">LG943_24085</name>
</gene>
<dbReference type="InterPro" id="IPR038071">
    <property type="entry name" value="UROD/MetE-like_sf"/>
</dbReference>
<protein>
    <submittedName>
        <fullName evidence="1">Uncharacterized protein</fullName>
    </submittedName>
</protein>
<dbReference type="Gene3D" id="3.20.20.210">
    <property type="match status" value="1"/>
</dbReference>
<organism evidence="1 2">
    <name type="scientific">Streptomonospora mangrovi</name>
    <dbReference type="NCBI Taxonomy" id="2883123"/>
    <lineage>
        <taxon>Bacteria</taxon>
        <taxon>Bacillati</taxon>
        <taxon>Actinomycetota</taxon>
        <taxon>Actinomycetes</taxon>
        <taxon>Streptosporangiales</taxon>
        <taxon>Nocardiopsidaceae</taxon>
        <taxon>Streptomonospora</taxon>
    </lineage>
</organism>
<dbReference type="SUPFAM" id="SSF51726">
    <property type="entry name" value="UROD/MetE-like"/>
    <property type="match status" value="1"/>
</dbReference>
<evidence type="ECO:0000313" key="2">
    <source>
        <dbReference type="Proteomes" id="UP001140076"/>
    </source>
</evidence>
<dbReference type="EMBL" id="JAJAQC010000055">
    <property type="protein sequence ID" value="MDA0567377.1"/>
    <property type="molecule type" value="Genomic_DNA"/>
</dbReference>
<proteinExistence type="predicted"/>
<dbReference type="RefSeq" id="WP_270074624.1">
    <property type="nucleotide sequence ID" value="NZ_JAJAQC010000055.1"/>
</dbReference>
<name>A0A9X3NQ02_9ACTN</name>
<dbReference type="AlphaFoldDB" id="A0A9X3NQ02"/>
<dbReference type="Proteomes" id="UP001140076">
    <property type="component" value="Unassembled WGS sequence"/>
</dbReference>